<feature type="domain" description="N-acetyltransferase" evidence="1">
    <location>
        <begin position="20"/>
        <end position="181"/>
    </location>
</feature>
<name>A0A2V2NAP3_9EURY</name>
<organism evidence="2 3">
    <name type="scientific">Methanospirillum lacunae</name>
    <dbReference type="NCBI Taxonomy" id="668570"/>
    <lineage>
        <taxon>Archaea</taxon>
        <taxon>Methanobacteriati</taxon>
        <taxon>Methanobacteriota</taxon>
        <taxon>Stenosarchaea group</taxon>
        <taxon>Methanomicrobia</taxon>
        <taxon>Methanomicrobiales</taxon>
        <taxon>Methanospirillaceae</taxon>
        <taxon>Methanospirillum</taxon>
    </lineage>
</organism>
<reference evidence="2 3" key="1">
    <citation type="submission" date="2018-05" db="EMBL/GenBank/DDBJ databases">
        <title>Draft genome of Methanospirillum lacunae Ki8-1.</title>
        <authorList>
            <person name="Dueholm M.S."/>
            <person name="Nielsen P.H."/>
            <person name="Bakmann L.F."/>
            <person name="Otzen D.E."/>
        </authorList>
    </citation>
    <scope>NUCLEOTIDE SEQUENCE [LARGE SCALE GENOMIC DNA]</scope>
    <source>
        <strain evidence="2 3">Ki8-1</strain>
    </source>
</reference>
<dbReference type="GO" id="GO:0016747">
    <property type="term" value="F:acyltransferase activity, transferring groups other than amino-acyl groups"/>
    <property type="evidence" value="ECO:0007669"/>
    <property type="project" value="InterPro"/>
</dbReference>
<evidence type="ECO:0000313" key="2">
    <source>
        <dbReference type="EMBL" id="PWR72631.1"/>
    </source>
</evidence>
<dbReference type="InterPro" id="IPR000182">
    <property type="entry name" value="GNAT_dom"/>
</dbReference>
<sequence length="181" mass="20675">MNTLSISILFVTVQKISTIIQYVPVQVSDLERINELSNMPELAGHFETIPPVSMETTKNLYRQIVSGIVSLWGIHEEEQIIGGAGFFVYPPGTRLSHTATFFLFLEPDSWGKGIGTRTIQFLEDVIRSRGYIRMDCMVVIHNNRAIRLYEHMGFKREGIKQKAYLFDGEFTDLLLMAKVFP</sequence>
<dbReference type="InterPro" id="IPR016181">
    <property type="entry name" value="Acyl_CoA_acyltransferase"/>
</dbReference>
<comment type="caution">
    <text evidence="2">The sequence shown here is derived from an EMBL/GenBank/DDBJ whole genome shotgun (WGS) entry which is preliminary data.</text>
</comment>
<evidence type="ECO:0000313" key="3">
    <source>
        <dbReference type="Proteomes" id="UP000245657"/>
    </source>
</evidence>
<dbReference type="Gene3D" id="3.40.630.30">
    <property type="match status" value="1"/>
</dbReference>
<dbReference type="PROSITE" id="PS51186">
    <property type="entry name" value="GNAT"/>
    <property type="match status" value="1"/>
</dbReference>
<dbReference type="Proteomes" id="UP000245657">
    <property type="component" value="Unassembled WGS sequence"/>
</dbReference>
<protein>
    <recommendedName>
        <fullName evidence="1">N-acetyltransferase domain-containing protein</fullName>
    </recommendedName>
</protein>
<evidence type="ECO:0000259" key="1">
    <source>
        <dbReference type="PROSITE" id="PS51186"/>
    </source>
</evidence>
<keyword evidence="3" id="KW-1185">Reference proteome</keyword>
<dbReference type="PANTHER" id="PTHR43415">
    <property type="entry name" value="SPERMIDINE N(1)-ACETYLTRANSFERASE"/>
    <property type="match status" value="1"/>
</dbReference>
<dbReference type="SUPFAM" id="SSF55729">
    <property type="entry name" value="Acyl-CoA N-acyltransferases (Nat)"/>
    <property type="match status" value="1"/>
</dbReference>
<dbReference type="AlphaFoldDB" id="A0A2V2NAP3"/>
<dbReference type="CDD" id="cd04301">
    <property type="entry name" value="NAT_SF"/>
    <property type="match status" value="1"/>
</dbReference>
<gene>
    <name evidence="2" type="ORF">DK846_06605</name>
</gene>
<accession>A0A2V2NAP3</accession>
<proteinExistence type="predicted"/>
<dbReference type="Pfam" id="PF00583">
    <property type="entry name" value="Acetyltransf_1"/>
    <property type="match status" value="1"/>
</dbReference>
<dbReference type="PANTHER" id="PTHR43415:SF3">
    <property type="entry name" value="GNAT-FAMILY ACETYLTRANSFERASE"/>
    <property type="match status" value="1"/>
</dbReference>
<dbReference type="EMBL" id="QGMY01000006">
    <property type="protein sequence ID" value="PWR72631.1"/>
    <property type="molecule type" value="Genomic_DNA"/>
</dbReference>